<dbReference type="PANTHER" id="PTHR23501">
    <property type="entry name" value="MAJOR FACILITATOR SUPERFAMILY"/>
    <property type="match status" value="1"/>
</dbReference>
<dbReference type="STRING" id="181874.A0A409VBZ7"/>
<dbReference type="EMBL" id="NHTK01006120">
    <property type="protein sequence ID" value="PPQ63519.1"/>
    <property type="molecule type" value="Genomic_DNA"/>
</dbReference>
<dbReference type="InterPro" id="IPR011701">
    <property type="entry name" value="MFS"/>
</dbReference>
<sequence length="557" mass="59821">MQKSPQPSISNTRQDASSIPESPEQKVSGQPTASVSSSDLDTTCSVVTNSSFDETSAQHNDLSTLHLLVIHIGAALTLFLATTDATIVSTSLPTISSDLEASAVQYTWVGVAYMLTQTAFQPLYGRISDLVGRKNMLFCSIAIFAIGSALCGAASSIVWLIASRALAGLGGGGIVSSVWVITAEIVAVDQRAIWSQALSITWSCSAVAGPLLGGVFSQNGLISNGTHLSWRWGFYINLPICLVAALMLVFSLRGVELKRLYQSSWKKLIQNFDFIGLFLFMAGTSCIIIGFSFATENGWGSRSTISLIVSGTVGLVSGAIYEKHTSKDCLFPKTAFSDLTAVVILLVTFLHNFAFNAGTFYLALYYQAANGSTPLEAGLKMLPYSLGSSLASMPVAWFIGYWQKRTNDTTPQNWMITIGLFISTLGFGMLNLLNEKSNPASQVLFPLIAGIGLGMLFHAPHQVFTRVLKPQELATGTSAFFLVRFTGATIGLCDHQVIARCESQRSSDHIVIYSDGMDCVCPMSGYFLLDVIPSAKDTQYSVEHTHGLSHVNPIIGG</sequence>
<feature type="region of interest" description="Disordered" evidence="5">
    <location>
        <begin position="1"/>
        <end position="39"/>
    </location>
</feature>
<evidence type="ECO:0000256" key="1">
    <source>
        <dbReference type="ARBA" id="ARBA00004141"/>
    </source>
</evidence>
<feature type="transmembrane region" description="Helical" evidence="6">
    <location>
        <begin position="342"/>
        <end position="364"/>
    </location>
</feature>
<feature type="transmembrane region" description="Helical" evidence="6">
    <location>
        <begin position="136"/>
        <end position="161"/>
    </location>
</feature>
<name>A0A409VBZ7_9AGAR</name>
<evidence type="ECO:0000259" key="7">
    <source>
        <dbReference type="PROSITE" id="PS50850"/>
    </source>
</evidence>
<feature type="transmembrane region" description="Helical" evidence="6">
    <location>
        <begin position="167"/>
        <end position="186"/>
    </location>
</feature>
<dbReference type="GO" id="GO:0022857">
    <property type="term" value="F:transmembrane transporter activity"/>
    <property type="evidence" value="ECO:0007669"/>
    <property type="project" value="InterPro"/>
</dbReference>
<evidence type="ECO:0000256" key="3">
    <source>
        <dbReference type="ARBA" id="ARBA00022989"/>
    </source>
</evidence>
<keyword evidence="3 6" id="KW-1133">Transmembrane helix</keyword>
<evidence type="ECO:0000256" key="6">
    <source>
        <dbReference type="SAM" id="Phobius"/>
    </source>
</evidence>
<evidence type="ECO:0000256" key="2">
    <source>
        <dbReference type="ARBA" id="ARBA00022692"/>
    </source>
</evidence>
<dbReference type="FunCoup" id="A0A409VBZ7">
    <property type="interactions" value="18"/>
</dbReference>
<dbReference type="Gene3D" id="1.20.1250.20">
    <property type="entry name" value="MFS general substrate transporter like domains"/>
    <property type="match status" value="2"/>
</dbReference>
<dbReference type="SUPFAM" id="SSF103473">
    <property type="entry name" value="MFS general substrate transporter"/>
    <property type="match status" value="1"/>
</dbReference>
<feature type="transmembrane region" description="Helical" evidence="6">
    <location>
        <begin position="272"/>
        <end position="293"/>
    </location>
</feature>
<feature type="domain" description="Major facilitator superfamily (MFS) profile" evidence="7">
    <location>
        <begin position="70"/>
        <end position="557"/>
    </location>
</feature>
<evidence type="ECO:0000313" key="8">
    <source>
        <dbReference type="EMBL" id="PPQ63519.1"/>
    </source>
</evidence>
<feature type="transmembrane region" description="Helical" evidence="6">
    <location>
        <begin position="299"/>
        <end position="321"/>
    </location>
</feature>
<accession>A0A409VBZ7</accession>
<protein>
    <recommendedName>
        <fullName evidence="7">Major facilitator superfamily (MFS) profile domain-containing protein</fullName>
    </recommendedName>
</protein>
<dbReference type="OrthoDB" id="2351791at2759"/>
<dbReference type="Proteomes" id="UP000284842">
    <property type="component" value="Unassembled WGS sequence"/>
</dbReference>
<feature type="transmembrane region" description="Helical" evidence="6">
    <location>
        <begin position="414"/>
        <end position="433"/>
    </location>
</feature>
<organism evidence="8 9">
    <name type="scientific">Panaeolus cyanescens</name>
    <dbReference type="NCBI Taxonomy" id="181874"/>
    <lineage>
        <taxon>Eukaryota</taxon>
        <taxon>Fungi</taxon>
        <taxon>Dikarya</taxon>
        <taxon>Basidiomycota</taxon>
        <taxon>Agaricomycotina</taxon>
        <taxon>Agaricomycetes</taxon>
        <taxon>Agaricomycetidae</taxon>
        <taxon>Agaricales</taxon>
        <taxon>Agaricineae</taxon>
        <taxon>Galeropsidaceae</taxon>
        <taxon>Panaeolus</taxon>
    </lineage>
</organism>
<gene>
    <name evidence="8" type="ORF">CVT24_004747</name>
</gene>
<dbReference type="Pfam" id="PF07690">
    <property type="entry name" value="MFS_1"/>
    <property type="match status" value="1"/>
</dbReference>
<proteinExistence type="predicted"/>
<feature type="transmembrane region" description="Helical" evidence="6">
    <location>
        <begin position="232"/>
        <end position="252"/>
    </location>
</feature>
<feature type="transmembrane region" description="Helical" evidence="6">
    <location>
        <begin position="439"/>
        <end position="459"/>
    </location>
</feature>
<feature type="transmembrane region" description="Helical" evidence="6">
    <location>
        <begin position="103"/>
        <end position="124"/>
    </location>
</feature>
<keyword evidence="4 6" id="KW-0472">Membrane</keyword>
<dbReference type="InterPro" id="IPR036259">
    <property type="entry name" value="MFS_trans_sf"/>
</dbReference>
<evidence type="ECO:0000313" key="9">
    <source>
        <dbReference type="Proteomes" id="UP000284842"/>
    </source>
</evidence>
<evidence type="ECO:0000256" key="5">
    <source>
        <dbReference type="SAM" id="MobiDB-lite"/>
    </source>
</evidence>
<comment type="caution">
    <text evidence="8">The sequence shown here is derived from an EMBL/GenBank/DDBJ whole genome shotgun (WGS) entry which is preliminary data.</text>
</comment>
<dbReference type="PANTHER" id="PTHR23501:SF102">
    <property type="entry name" value="DRUG TRANSPORTER, PUTATIVE (AFU_ORTHOLOGUE AFUA_3G08530)-RELATED"/>
    <property type="match status" value="1"/>
</dbReference>
<feature type="transmembrane region" description="Helical" evidence="6">
    <location>
        <begin position="384"/>
        <end position="402"/>
    </location>
</feature>
<dbReference type="PROSITE" id="PS50850">
    <property type="entry name" value="MFS"/>
    <property type="match status" value="1"/>
</dbReference>
<keyword evidence="9" id="KW-1185">Reference proteome</keyword>
<feature type="transmembrane region" description="Helical" evidence="6">
    <location>
        <begin position="193"/>
        <end position="212"/>
    </location>
</feature>
<dbReference type="GO" id="GO:0005886">
    <property type="term" value="C:plasma membrane"/>
    <property type="evidence" value="ECO:0007669"/>
    <property type="project" value="TreeGrafter"/>
</dbReference>
<dbReference type="InterPro" id="IPR020846">
    <property type="entry name" value="MFS_dom"/>
</dbReference>
<keyword evidence="2 6" id="KW-0812">Transmembrane</keyword>
<evidence type="ECO:0000256" key="4">
    <source>
        <dbReference type="ARBA" id="ARBA00023136"/>
    </source>
</evidence>
<dbReference type="InParanoid" id="A0A409VBZ7"/>
<comment type="subcellular location">
    <subcellularLocation>
        <location evidence="1">Membrane</location>
        <topology evidence="1">Multi-pass membrane protein</topology>
    </subcellularLocation>
</comment>
<reference evidence="8 9" key="1">
    <citation type="journal article" date="2018" name="Evol. Lett.">
        <title>Horizontal gene cluster transfer increased hallucinogenic mushroom diversity.</title>
        <authorList>
            <person name="Reynolds H.T."/>
            <person name="Vijayakumar V."/>
            <person name="Gluck-Thaler E."/>
            <person name="Korotkin H.B."/>
            <person name="Matheny P.B."/>
            <person name="Slot J.C."/>
        </authorList>
    </citation>
    <scope>NUCLEOTIDE SEQUENCE [LARGE SCALE GENOMIC DNA]</scope>
    <source>
        <strain evidence="8 9">2629</strain>
    </source>
</reference>
<dbReference type="AlphaFoldDB" id="A0A409VBZ7"/>
<feature type="transmembrane region" description="Helical" evidence="6">
    <location>
        <begin position="65"/>
        <end position="83"/>
    </location>
</feature>